<evidence type="ECO:0000256" key="2">
    <source>
        <dbReference type="ARBA" id="ARBA00022679"/>
    </source>
</evidence>
<evidence type="ECO:0000256" key="5">
    <source>
        <dbReference type="ARBA" id="ARBA00022723"/>
    </source>
</evidence>
<proteinExistence type="inferred from homology"/>
<keyword evidence="4" id="KW-0548">Nucleotidyltransferase</keyword>
<organism evidence="11 12">
    <name type="scientific">Pseudobacteriovorax antillogorgiicola</name>
    <dbReference type="NCBI Taxonomy" id="1513793"/>
    <lineage>
        <taxon>Bacteria</taxon>
        <taxon>Pseudomonadati</taxon>
        <taxon>Bdellovibrionota</taxon>
        <taxon>Oligoflexia</taxon>
        <taxon>Oligoflexales</taxon>
        <taxon>Pseudobacteriovoracaceae</taxon>
        <taxon>Pseudobacteriovorax</taxon>
    </lineage>
</organism>
<comment type="similarity">
    <text evidence="8">Belongs to the tRNA nucleotidyltransferase/poly(A) polymerase family.</text>
</comment>
<evidence type="ECO:0000256" key="6">
    <source>
        <dbReference type="ARBA" id="ARBA00022741"/>
    </source>
</evidence>
<dbReference type="Pfam" id="PF01743">
    <property type="entry name" value="PolyA_pol"/>
    <property type="match status" value="1"/>
</dbReference>
<dbReference type="CDD" id="cd05398">
    <property type="entry name" value="NT_ClassII-CCAase"/>
    <property type="match status" value="1"/>
</dbReference>
<dbReference type="GO" id="GO:0046872">
    <property type="term" value="F:metal ion binding"/>
    <property type="evidence" value="ECO:0007669"/>
    <property type="project" value="UniProtKB-KW"/>
</dbReference>
<dbReference type="PANTHER" id="PTHR46173">
    <property type="entry name" value="CCA TRNA NUCLEOTIDYLTRANSFERASE 1, MITOCHONDRIAL"/>
    <property type="match status" value="1"/>
</dbReference>
<dbReference type="SUPFAM" id="SSF81891">
    <property type="entry name" value="Poly A polymerase C-terminal region-like"/>
    <property type="match status" value="1"/>
</dbReference>
<dbReference type="PANTHER" id="PTHR46173:SF1">
    <property type="entry name" value="CCA TRNA NUCLEOTIDYLTRANSFERASE 1, MITOCHONDRIAL"/>
    <property type="match status" value="1"/>
</dbReference>
<dbReference type="Pfam" id="PF12627">
    <property type="entry name" value="PolyA_pol_RNAbd"/>
    <property type="match status" value="1"/>
</dbReference>
<evidence type="ECO:0000259" key="10">
    <source>
        <dbReference type="Pfam" id="PF12627"/>
    </source>
</evidence>
<evidence type="ECO:0000256" key="8">
    <source>
        <dbReference type="RuleBase" id="RU003953"/>
    </source>
</evidence>
<dbReference type="OrthoDB" id="5288233at2"/>
<evidence type="ECO:0000256" key="3">
    <source>
        <dbReference type="ARBA" id="ARBA00022694"/>
    </source>
</evidence>
<evidence type="ECO:0000256" key="4">
    <source>
        <dbReference type="ARBA" id="ARBA00022695"/>
    </source>
</evidence>
<dbReference type="Gene3D" id="3.30.460.10">
    <property type="entry name" value="Beta Polymerase, domain 2"/>
    <property type="match status" value="1"/>
</dbReference>
<gene>
    <name evidence="11" type="ORF">SAMN06296036_10653</name>
</gene>
<name>A0A1Y6BLI8_9BACT</name>
<keyword evidence="6" id="KW-0547">Nucleotide-binding</keyword>
<keyword evidence="8" id="KW-0694">RNA-binding</keyword>
<dbReference type="InterPro" id="IPR002646">
    <property type="entry name" value="PolA_pol_head_dom"/>
</dbReference>
<dbReference type="STRING" id="1513793.SAMN06296036_10653"/>
<dbReference type="AlphaFoldDB" id="A0A1Y6BLI8"/>
<keyword evidence="2 8" id="KW-0808">Transferase</keyword>
<dbReference type="InterPro" id="IPR050264">
    <property type="entry name" value="Bact_CCA-adding_enz_type3_sf"/>
</dbReference>
<dbReference type="Proteomes" id="UP000192907">
    <property type="component" value="Unassembled WGS sequence"/>
</dbReference>
<evidence type="ECO:0000313" key="11">
    <source>
        <dbReference type="EMBL" id="SMF16619.1"/>
    </source>
</evidence>
<dbReference type="EMBL" id="FWZT01000006">
    <property type="protein sequence ID" value="SMF16619.1"/>
    <property type="molecule type" value="Genomic_DNA"/>
</dbReference>
<dbReference type="RefSeq" id="WP_132318034.1">
    <property type="nucleotide sequence ID" value="NZ_FWZT01000006.1"/>
</dbReference>
<protein>
    <submittedName>
        <fullName evidence="11">tRNA nucleotidyltransferase (CCA-adding enzyme)</fullName>
    </submittedName>
</protein>
<keyword evidence="3" id="KW-0819">tRNA processing</keyword>
<dbReference type="SUPFAM" id="SSF81301">
    <property type="entry name" value="Nucleotidyltransferase"/>
    <property type="match status" value="1"/>
</dbReference>
<comment type="cofactor">
    <cofactor evidence="1">
        <name>Mg(2+)</name>
        <dbReference type="ChEBI" id="CHEBI:18420"/>
    </cofactor>
</comment>
<dbReference type="GO" id="GO:0008033">
    <property type="term" value="P:tRNA processing"/>
    <property type="evidence" value="ECO:0007669"/>
    <property type="project" value="UniProtKB-KW"/>
</dbReference>
<reference evidence="12" key="1">
    <citation type="submission" date="2017-04" db="EMBL/GenBank/DDBJ databases">
        <authorList>
            <person name="Varghese N."/>
            <person name="Submissions S."/>
        </authorList>
    </citation>
    <scope>NUCLEOTIDE SEQUENCE [LARGE SCALE GENOMIC DNA]</scope>
    <source>
        <strain evidence="12">RKEM611</strain>
    </source>
</reference>
<dbReference type="InterPro" id="IPR032828">
    <property type="entry name" value="PolyA_RNA-bd"/>
</dbReference>
<feature type="domain" description="tRNA nucleotidyltransferase/poly(A) polymerase RNA and SrmB- binding" evidence="10">
    <location>
        <begin position="181"/>
        <end position="236"/>
    </location>
</feature>
<dbReference type="GO" id="GO:0000166">
    <property type="term" value="F:nucleotide binding"/>
    <property type="evidence" value="ECO:0007669"/>
    <property type="project" value="UniProtKB-KW"/>
</dbReference>
<dbReference type="Gene3D" id="1.10.3090.10">
    <property type="entry name" value="cca-adding enzyme, domain 2"/>
    <property type="match status" value="1"/>
</dbReference>
<keyword evidence="7" id="KW-0460">Magnesium</keyword>
<sequence>MESQLKSDRLYREACTILETLEQHGFEARFAGGCVRDRILGRIPKDYDLACTAKPDEVCTIFRQKNMKVVPTGIDHGTVTVVAKFGAYEVTTLRKDVSTDGRHAQVVFGNSFEEDALRRDFTMNAMFEDRHGQVFDYFQGQEHLSKKELHFVGDARQRIREDFLRILRLFRFWARYNCSPNKQTLQAVEELAAGLAQISQERITQELIGLLEAGDIEQPLSQLFSSQIMVMIMPDAQPLSREEIAASAKVKIEFRAVVRLSVLLRQVTDPRQLEALCHKLKLSRKQHRMLEACNIWGQAVAQVPATQANFMALADQCEDMVEDFFLDGLLPAWSCLYPEHRSIINKARITEETKRYLRKAPLPIDTKDIMVKFNIVPGPRLGAVKDRLIESFRNESWHTRDEGLAWLEEHIQDISE</sequence>
<evidence type="ECO:0000259" key="9">
    <source>
        <dbReference type="Pfam" id="PF01743"/>
    </source>
</evidence>
<keyword evidence="5" id="KW-0479">Metal-binding</keyword>
<dbReference type="GO" id="GO:0016779">
    <property type="term" value="F:nucleotidyltransferase activity"/>
    <property type="evidence" value="ECO:0007669"/>
    <property type="project" value="UniProtKB-KW"/>
</dbReference>
<accession>A0A1Y6BLI8</accession>
<feature type="domain" description="Poly A polymerase head" evidence="9">
    <location>
        <begin position="29"/>
        <end position="149"/>
    </location>
</feature>
<evidence type="ECO:0000313" key="12">
    <source>
        <dbReference type="Proteomes" id="UP000192907"/>
    </source>
</evidence>
<dbReference type="InterPro" id="IPR043519">
    <property type="entry name" value="NT_sf"/>
</dbReference>
<evidence type="ECO:0000256" key="1">
    <source>
        <dbReference type="ARBA" id="ARBA00001946"/>
    </source>
</evidence>
<keyword evidence="12" id="KW-1185">Reference proteome</keyword>
<dbReference type="GO" id="GO:0000049">
    <property type="term" value="F:tRNA binding"/>
    <property type="evidence" value="ECO:0007669"/>
    <property type="project" value="TreeGrafter"/>
</dbReference>
<evidence type="ECO:0000256" key="7">
    <source>
        <dbReference type="ARBA" id="ARBA00022842"/>
    </source>
</evidence>